<proteinExistence type="predicted"/>
<dbReference type="Proteomes" id="UP001489719">
    <property type="component" value="Unassembled WGS sequence"/>
</dbReference>
<keyword evidence="2" id="KW-1185">Reference proteome</keyword>
<evidence type="ECO:0000313" key="1">
    <source>
        <dbReference type="EMBL" id="KAK9319379.1"/>
    </source>
</evidence>
<comment type="caution">
    <text evidence="1">The sequence shown here is derived from an EMBL/GenBank/DDBJ whole genome shotgun (WGS) entry which is preliminary data.</text>
</comment>
<sequence length="136" mass="14528">MLAMKRDSPSASELSSGRNSPGFVALSSETFLKTIFSKLTKKYLQVEIGTSVGFGDSGELSALASNLLDSYGLKSSGQKPSRVLTERSVRDEIYDFAEAQEITIQAGRAGISLINSSITAKMHTMISSLVPADFAN</sequence>
<protein>
    <submittedName>
        <fullName evidence="1">Uncharacterized protein</fullName>
    </submittedName>
</protein>
<accession>A0ACC3TDW4</accession>
<dbReference type="EMBL" id="MU970193">
    <property type="protein sequence ID" value="KAK9319379.1"/>
    <property type="molecule type" value="Genomic_DNA"/>
</dbReference>
<reference evidence="2" key="1">
    <citation type="journal article" date="2024" name="Front. Bioeng. Biotechnol.">
        <title>Genome-scale model development and genomic sequencing of the oleaginous clade Lipomyces.</title>
        <authorList>
            <person name="Czajka J.J."/>
            <person name="Han Y."/>
            <person name="Kim J."/>
            <person name="Mondo S.J."/>
            <person name="Hofstad B.A."/>
            <person name="Robles A."/>
            <person name="Haridas S."/>
            <person name="Riley R."/>
            <person name="LaButti K."/>
            <person name="Pangilinan J."/>
            <person name="Andreopoulos W."/>
            <person name="Lipzen A."/>
            <person name="Yan J."/>
            <person name="Wang M."/>
            <person name="Ng V."/>
            <person name="Grigoriev I.V."/>
            <person name="Spatafora J.W."/>
            <person name="Magnuson J.K."/>
            <person name="Baker S.E."/>
            <person name="Pomraning K.R."/>
        </authorList>
    </citation>
    <scope>NUCLEOTIDE SEQUENCE [LARGE SCALE GENOMIC DNA]</scope>
    <source>
        <strain evidence="2">CBS 10300</strain>
    </source>
</reference>
<gene>
    <name evidence="1" type="ORF">V1517DRAFT_51136</name>
</gene>
<evidence type="ECO:0000313" key="2">
    <source>
        <dbReference type="Proteomes" id="UP001489719"/>
    </source>
</evidence>
<organism evidence="1 2">
    <name type="scientific">Lipomyces orientalis</name>
    <dbReference type="NCBI Taxonomy" id="1233043"/>
    <lineage>
        <taxon>Eukaryota</taxon>
        <taxon>Fungi</taxon>
        <taxon>Dikarya</taxon>
        <taxon>Ascomycota</taxon>
        <taxon>Saccharomycotina</taxon>
        <taxon>Lipomycetes</taxon>
        <taxon>Lipomycetales</taxon>
        <taxon>Lipomycetaceae</taxon>
        <taxon>Lipomyces</taxon>
    </lineage>
</organism>
<name>A0ACC3TDW4_9ASCO</name>